<name>A0AAV0MRM6_9ROSI</name>
<protein>
    <recommendedName>
        <fullName evidence="4">Secreted protein</fullName>
    </recommendedName>
</protein>
<dbReference type="AlphaFoldDB" id="A0AAV0MRM6"/>
<evidence type="ECO:0000313" key="2">
    <source>
        <dbReference type="EMBL" id="CAI0448741.1"/>
    </source>
</evidence>
<dbReference type="Proteomes" id="UP001154282">
    <property type="component" value="Unassembled WGS sequence"/>
</dbReference>
<dbReference type="EMBL" id="CAMGYJ010000007">
    <property type="protein sequence ID" value="CAI0448741.1"/>
    <property type="molecule type" value="Genomic_DNA"/>
</dbReference>
<feature type="chain" id="PRO_5043606110" description="Secreted protein" evidence="1">
    <location>
        <begin position="19"/>
        <end position="69"/>
    </location>
</feature>
<accession>A0AAV0MRM6</accession>
<keyword evidence="3" id="KW-1185">Reference proteome</keyword>
<evidence type="ECO:0008006" key="4">
    <source>
        <dbReference type="Google" id="ProtNLM"/>
    </source>
</evidence>
<reference evidence="2" key="1">
    <citation type="submission" date="2022-08" db="EMBL/GenBank/DDBJ databases">
        <authorList>
            <person name="Gutierrez-Valencia J."/>
        </authorList>
    </citation>
    <scope>NUCLEOTIDE SEQUENCE</scope>
</reference>
<evidence type="ECO:0000313" key="3">
    <source>
        <dbReference type="Proteomes" id="UP001154282"/>
    </source>
</evidence>
<sequence>MLELGSLLICSMTSSAAGHTIFQTWLLRRSRLALSMKVTGANPALSSTGITATVIHDISIYNNVLIFKI</sequence>
<proteinExistence type="predicted"/>
<comment type="caution">
    <text evidence="2">The sequence shown here is derived from an EMBL/GenBank/DDBJ whole genome shotgun (WGS) entry which is preliminary data.</text>
</comment>
<gene>
    <name evidence="2" type="ORF">LITE_LOCUS29921</name>
</gene>
<evidence type="ECO:0000256" key="1">
    <source>
        <dbReference type="SAM" id="SignalP"/>
    </source>
</evidence>
<keyword evidence="1" id="KW-0732">Signal</keyword>
<organism evidence="2 3">
    <name type="scientific">Linum tenue</name>
    <dbReference type="NCBI Taxonomy" id="586396"/>
    <lineage>
        <taxon>Eukaryota</taxon>
        <taxon>Viridiplantae</taxon>
        <taxon>Streptophyta</taxon>
        <taxon>Embryophyta</taxon>
        <taxon>Tracheophyta</taxon>
        <taxon>Spermatophyta</taxon>
        <taxon>Magnoliopsida</taxon>
        <taxon>eudicotyledons</taxon>
        <taxon>Gunneridae</taxon>
        <taxon>Pentapetalae</taxon>
        <taxon>rosids</taxon>
        <taxon>fabids</taxon>
        <taxon>Malpighiales</taxon>
        <taxon>Linaceae</taxon>
        <taxon>Linum</taxon>
    </lineage>
</organism>
<feature type="signal peptide" evidence="1">
    <location>
        <begin position="1"/>
        <end position="18"/>
    </location>
</feature>